<dbReference type="InterPro" id="IPR000679">
    <property type="entry name" value="Znf_GATA"/>
</dbReference>
<dbReference type="OrthoDB" id="515401at2759"/>
<dbReference type="AlphaFoldDB" id="A0A367ILF5"/>
<evidence type="ECO:0000313" key="12">
    <source>
        <dbReference type="Proteomes" id="UP000253551"/>
    </source>
</evidence>
<evidence type="ECO:0000256" key="4">
    <source>
        <dbReference type="ARBA" id="ARBA00022833"/>
    </source>
</evidence>
<evidence type="ECO:0000256" key="6">
    <source>
        <dbReference type="ARBA" id="ARBA00023163"/>
    </source>
</evidence>
<dbReference type="GO" id="GO:0000122">
    <property type="term" value="P:negative regulation of transcription by RNA polymerase II"/>
    <property type="evidence" value="ECO:0007669"/>
    <property type="project" value="TreeGrafter"/>
</dbReference>
<proteinExistence type="predicted"/>
<evidence type="ECO:0000256" key="9">
    <source>
        <dbReference type="SAM" id="MobiDB-lite"/>
    </source>
</evidence>
<dbReference type="PANTHER" id="PTHR10071:SF335">
    <property type="entry name" value="IRON-SENSING TRANSCRIPTIONAL REPRESSOR-RELATED"/>
    <property type="match status" value="1"/>
</dbReference>
<comment type="caution">
    <text evidence="11">The sequence shown here is derived from an EMBL/GenBank/DDBJ whole genome shotgun (WGS) entry which is preliminary data.</text>
</comment>
<dbReference type="PROSITE" id="PS00344">
    <property type="entry name" value="GATA_ZN_FINGER_1"/>
    <property type="match status" value="1"/>
</dbReference>
<evidence type="ECO:0000256" key="1">
    <source>
        <dbReference type="ARBA" id="ARBA00004123"/>
    </source>
</evidence>
<dbReference type="Proteomes" id="UP000253551">
    <property type="component" value="Unassembled WGS sequence"/>
</dbReference>
<reference evidence="11 12" key="1">
    <citation type="journal article" date="2018" name="G3 (Bethesda)">
        <title>Phylogenetic and Phylogenomic Definition of Rhizopus Species.</title>
        <authorList>
            <person name="Gryganskyi A.P."/>
            <person name="Golan J."/>
            <person name="Dolatabadi S."/>
            <person name="Mondo S."/>
            <person name="Robb S."/>
            <person name="Idnurm A."/>
            <person name="Muszewska A."/>
            <person name="Steczkiewicz K."/>
            <person name="Masonjones S."/>
            <person name="Liao H.L."/>
            <person name="Gajdeczka M.T."/>
            <person name="Anike F."/>
            <person name="Vuek A."/>
            <person name="Anishchenko I.M."/>
            <person name="Voigt K."/>
            <person name="de Hoog G.S."/>
            <person name="Smith M.E."/>
            <person name="Heitman J."/>
            <person name="Vilgalys R."/>
            <person name="Stajich J.E."/>
        </authorList>
    </citation>
    <scope>NUCLEOTIDE SEQUENCE [LARGE SCALE GENOMIC DNA]</scope>
    <source>
        <strain evidence="11 12">LSU 92-RS-03</strain>
    </source>
</reference>
<dbReference type="GO" id="GO:0045944">
    <property type="term" value="P:positive regulation of transcription by RNA polymerase II"/>
    <property type="evidence" value="ECO:0007669"/>
    <property type="project" value="TreeGrafter"/>
</dbReference>
<dbReference type="CDD" id="cd00202">
    <property type="entry name" value="ZnF_GATA"/>
    <property type="match status" value="1"/>
</dbReference>
<dbReference type="InterPro" id="IPR013088">
    <property type="entry name" value="Znf_NHR/GATA"/>
</dbReference>
<keyword evidence="4" id="KW-0862">Zinc</keyword>
<dbReference type="InterPro" id="IPR039355">
    <property type="entry name" value="Transcription_factor_GATA"/>
</dbReference>
<feature type="region of interest" description="Disordered" evidence="9">
    <location>
        <begin position="221"/>
        <end position="245"/>
    </location>
</feature>
<comment type="subcellular location">
    <subcellularLocation>
        <location evidence="1">Nucleus</location>
    </subcellularLocation>
</comment>
<evidence type="ECO:0000256" key="8">
    <source>
        <dbReference type="PROSITE-ProRule" id="PRU00094"/>
    </source>
</evidence>
<keyword evidence="5" id="KW-0805">Transcription regulation</keyword>
<dbReference type="PANTHER" id="PTHR10071">
    <property type="entry name" value="TRANSCRIPTION FACTOR GATA FAMILY MEMBER"/>
    <property type="match status" value="1"/>
</dbReference>
<evidence type="ECO:0000256" key="3">
    <source>
        <dbReference type="ARBA" id="ARBA00022771"/>
    </source>
</evidence>
<evidence type="ECO:0000259" key="10">
    <source>
        <dbReference type="PROSITE" id="PS50114"/>
    </source>
</evidence>
<evidence type="ECO:0000313" key="11">
    <source>
        <dbReference type="EMBL" id="RCH78514.1"/>
    </source>
</evidence>
<dbReference type="PRINTS" id="PR00619">
    <property type="entry name" value="GATAZNFINGER"/>
</dbReference>
<dbReference type="GO" id="GO:0008270">
    <property type="term" value="F:zinc ion binding"/>
    <property type="evidence" value="ECO:0007669"/>
    <property type="project" value="UniProtKB-KW"/>
</dbReference>
<feature type="domain" description="GATA-type" evidence="10">
    <location>
        <begin position="17"/>
        <end position="70"/>
    </location>
</feature>
<keyword evidence="7" id="KW-0539">Nucleus</keyword>
<name>A0A367ILF5_RHIST</name>
<accession>A0A367ILF5</accession>
<gene>
    <name evidence="11" type="primary">CIR1_2</name>
    <name evidence="11" type="ORF">CU098_005560</name>
</gene>
<dbReference type="SMART" id="SM00401">
    <property type="entry name" value="ZnF_GATA"/>
    <property type="match status" value="1"/>
</dbReference>
<keyword evidence="3 8" id="KW-0863">Zinc-finger</keyword>
<dbReference type="GO" id="GO:0000981">
    <property type="term" value="F:DNA-binding transcription factor activity, RNA polymerase II-specific"/>
    <property type="evidence" value="ECO:0007669"/>
    <property type="project" value="TreeGrafter"/>
</dbReference>
<dbReference type="GO" id="GO:0000978">
    <property type="term" value="F:RNA polymerase II cis-regulatory region sequence-specific DNA binding"/>
    <property type="evidence" value="ECO:0007669"/>
    <property type="project" value="TreeGrafter"/>
</dbReference>
<dbReference type="FunFam" id="3.30.50.10:FF:000007">
    <property type="entry name" value="Nitrogen regulatory AreA, N-terminal"/>
    <property type="match status" value="1"/>
</dbReference>
<dbReference type="Pfam" id="PF00320">
    <property type="entry name" value="GATA"/>
    <property type="match status" value="1"/>
</dbReference>
<evidence type="ECO:0000256" key="2">
    <source>
        <dbReference type="ARBA" id="ARBA00022723"/>
    </source>
</evidence>
<dbReference type="PROSITE" id="PS50114">
    <property type="entry name" value="GATA_ZN_FINGER_2"/>
    <property type="match status" value="1"/>
</dbReference>
<evidence type="ECO:0000256" key="5">
    <source>
        <dbReference type="ARBA" id="ARBA00023015"/>
    </source>
</evidence>
<dbReference type="STRING" id="4846.A0A367ILF5"/>
<keyword evidence="6" id="KW-0804">Transcription</keyword>
<keyword evidence="12" id="KW-1185">Reference proteome</keyword>
<dbReference type="SUPFAM" id="SSF57716">
    <property type="entry name" value="Glucocorticoid receptor-like (DNA-binding domain)"/>
    <property type="match status" value="1"/>
</dbReference>
<keyword evidence="2" id="KW-0479">Metal-binding</keyword>
<dbReference type="GO" id="GO:0005634">
    <property type="term" value="C:nucleus"/>
    <property type="evidence" value="ECO:0007669"/>
    <property type="project" value="UniProtKB-SubCell"/>
</dbReference>
<dbReference type="Gene3D" id="3.30.50.10">
    <property type="entry name" value="Erythroid Transcription Factor GATA-1, subunit A"/>
    <property type="match status" value="1"/>
</dbReference>
<protein>
    <submittedName>
        <fullName evidence="11">Putative electron transfer flavoprotein subunit</fullName>
    </submittedName>
</protein>
<sequence length="245" mass="27669">MQTEHNCHGCLQCNTLPSPTVKCHNCETVTTPLWRRDNSGNTICNACGLYFKLHHVQRPVTMKRNIIKRRKRFNHLSQQMILNHKPTAQQHKQTDNSDTALSSAIQSLLKLSQSDQLPAMSSLSSVLSNMLFDPAQFQQGLEVRRDKLQRELDHITHLLSKTSEVLKTVESIVSLTQRQENSNREEKKDVLASLMMLGMSSNKCKTIPSLVEAIPSLYSSSNGSRESNIHPPSFFSNHSPIPPRT</sequence>
<dbReference type="EMBL" id="PJQM01007187">
    <property type="protein sequence ID" value="RCH78514.1"/>
    <property type="molecule type" value="Genomic_DNA"/>
</dbReference>
<evidence type="ECO:0000256" key="7">
    <source>
        <dbReference type="ARBA" id="ARBA00023242"/>
    </source>
</evidence>
<organism evidence="11 12">
    <name type="scientific">Rhizopus stolonifer</name>
    <name type="common">Rhizopus nigricans</name>
    <dbReference type="NCBI Taxonomy" id="4846"/>
    <lineage>
        <taxon>Eukaryota</taxon>
        <taxon>Fungi</taxon>
        <taxon>Fungi incertae sedis</taxon>
        <taxon>Mucoromycota</taxon>
        <taxon>Mucoromycotina</taxon>
        <taxon>Mucoromycetes</taxon>
        <taxon>Mucorales</taxon>
        <taxon>Mucorineae</taxon>
        <taxon>Rhizopodaceae</taxon>
        <taxon>Rhizopus</taxon>
    </lineage>
</organism>